<organism evidence="1 2">
    <name type="scientific">Candidatus Desantisbacteria bacterium CG_4_9_14_3_um_filter_40_11</name>
    <dbReference type="NCBI Taxonomy" id="1974546"/>
    <lineage>
        <taxon>Bacteria</taxon>
        <taxon>Candidatus Desantisiibacteriota</taxon>
    </lineage>
</organism>
<accession>A0A2M8AQL2</accession>
<dbReference type="Proteomes" id="UP000231366">
    <property type="component" value="Unassembled WGS sequence"/>
</dbReference>
<evidence type="ECO:0000313" key="1">
    <source>
        <dbReference type="EMBL" id="PJB27932.1"/>
    </source>
</evidence>
<sequence length="304" mass="35989">MDYELFHDESKIKGYWHGALLVPINKKALLIDFLEEARCNTNYSSPLSLKDIRGYGSKHECARAWVSIGIAALMSRTRVTYPYQLYLGKRSRRYTEYSIFTESIKAKLLVFRNPDGFQNMSYVTEYGKKVEITFRIGLKGGIHFLGKDDEIINIEKINFDGDKHYHRSLNRNRMIERVRESLRNYCFISTRQDLIDSRSSDHSIENSRDYNDCQLLQLTDLLVGSFREILSLTINRNHKKIVDLVRPLLERHFEGYARMQNSRWRNSLWMSQFSVVDGKWQFEPLEIEKEPEKDIQLYLPNFNF</sequence>
<comment type="caution">
    <text evidence="1">The sequence shown here is derived from an EMBL/GenBank/DDBJ whole genome shotgun (WGS) entry which is preliminary data.</text>
</comment>
<gene>
    <name evidence="1" type="ORF">CO110_10910</name>
</gene>
<proteinExistence type="predicted"/>
<dbReference type="EMBL" id="PFUI01000284">
    <property type="protein sequence ID" value="PJB27932.1"/>
    <property type="molecule type" value="Genomic_DNA"/>
</dbReference>
<protein>
    <submittedName>
        <fullName evidence="1">Uncharacterized protein</fullName>
    </submittedName>
</protein>
<reference evidence="2" key="1">
    <citation type="submission" date="2017-09" db="EMBL/GenBank/DDBJ databases">
        <title>Depth-based differentiation of microbial function through sediment-hosted aquifers and enrichment of novel symbionts in the deep terrestrial subsurface.</title>
        <authorList>
            <person name="Probst A.J."/>
            <person name="Ladd B."/>
            <person name="Jarett J.K."/>
            <person name="Geller-Mcgrath D.E."/>
            <person name="Sieber C.M.K."/>
            <person name="Emerson J.B."/>
            <person name="Anantharaman K."/>
            <person name="Thomas B.C."/>
            <person name="Malmstrom R."/>
            <person name="Stieglmeier M."/>
            <person name="Klingl A."/>
            <person name="Woyke T."/>
            <person name="Ryan C.M."/>
            <person name="Banfield J.F."/>
        </authorList>
    </citation>
    <scope>NUCLEOTIDE SEQUENCE [LARGE SCALE GENOMIC DNA]</scope>
</reference>
<dbReference type="AlphaFoldDB" id="A0A2M8AQL2"/>
<name>A0A2M8AQL2_9BACT</name>
<evidence type="ECO:0000313" key="2">
    <source>
        <dbReference type="Proteomes" id="UP000231366"/>
    </source>
</evidence>